<dbReference type="InterPro" id="IPR035396">
    <property type="entry name" value="Bac_rhamnosid6H"/>
</dbReference>
<evidence type="ECO:0000256" key="3">
    <source>
        <dbReference type="ARBA" id="ARBA00022801"/>
    </source>
</evidence>
<evidence type="ECO:0000259" key="4">
    <source>
        <dbReference type="Pfam" id="PF05592"/>
    </source>
</evidence>
<evidence type="ECO:0000259" key="6">
    <source>
        <dbReference type="Pfam" id="PF17389"/>
    </source>
</evidence>
<gene>
    <name evidence="8" type="ORF">E3T61_09580</name>
</gene>
<protein>
    <recommendedName>
        <fullName evidence="2">alpha-L-rhamnosidase</fullName>
        <ecNumber evidence="2">3.2.1.40</ecNumber>
    </recommendedName>
</protein>
<organism evidence="8 9">
    <name type="scientific">Cryobacterium lactosi</name>
    <dbReference type="NCBI Taxonomy" id="1259202"/>
    <lineage>
        <taxon>Bacteria</taxon>
        <taxon>Bacillati</taxon>
        <taxon>Actinomycetota</taxon>
        <taxon>Actinomycetes</taxon>
        <taxon>Micrococcales</taxon>
        <taxon>Microbacteriaceae</taxon>
        <taxon>Cryobacterium</taxon>
    </lineage>
</organism>
<dbReference type="PANTHER" id="PTHR33307:SF6">
    <property type="entry name" value="ALPHA-RHAMNOSIDASE (EUROFUNG)-RELATED"/>
    <property type="match status" value="1"/>
</dbReference>
<feature type="domain" description="Alpha-L-rhamnosidase C-terminal" evidence="7">
    <location>
        <begin position="791"/>
        <end position="866"/>
    </location>
</feature>
<dbReference type="InterPro" id="IPR013737">
    <property type="entry name" value="Bac_rhamnosid_N"/>
</dbReference>
<evidence type="ECO:0000259" key="7">
    <source>
        <dbReference type="Pfam" id="PF17390"/>
    </source>
</evidence>
<dbReference type="GO" id="GO:0030596">
    <property type="term" value="F:alpha-L-rhamnosidase activity"/>
    <property type="evidence" value="ECO:0007669"/>
    <property type="project" value="UniProtKB-EC"/>
</dbReference>
<evidence type="ECO:0000313" key="9">
    <source>
        <dbReference type="Proteomes" id="UP000298468"/>
    </source>
</evidence>
<dbReference type="RefSeq" id="WP_134640627.1">
    <property type="nucleotide sequence ID" value="NZ_SOHM01000018.1"/>
</dbReference>
<dbReference type="Pfam" id="PF05592">
    <property type="entry name" value="Bac_rhamnosid"/>
    <property type="match status" value="1"/>
</dbReference>
<dbReference type="GO" id="GO:0005975">
    <property type="term" value="P:carbohydrate metabolic process"/>
    <property type="evidence" value="ECO:0007669"/>
    <property type="project" value="InterPro"/>
</dbReference>
<dbReference type="InterPro" id="IPR035398">
    <property type="entry name" value="Bac_rhamnosid_C"/>
</dbReference>
<comment type="caution">
    <text evidence="8">The sequence shown here is derived from an EMBL/GenBank/DDBJ whole genome shotgun (WGS) entry which is preliminary data.</text>
</comment>
<evidence type="ECO:0000256" key="2">
    <source>
        <dbReference type="ARBA" id="ARBA00012652"/>
    </source>
</evidence>
<proteinExistence type="predicted"/>
<dbReference type="EC" id="3.2.1.40" evidence="2"/>
<feature type="domain" description="Bacterial alpha-L-rhamnosidase N-terminal" evidence="5">
    <location>
        <begin position="158"/>
        <end position="327"/>
    </location>
</feature>
<dbReference type="Proteomes" id="UP000298468">
    <property type="component" value="Unassembled WGS sequence"/>
</dbReference>
<dbReference type="PIRSF" id="PIRSF010631">
    <property type="entry name" value="A-rhamnsds"/>
    <property type="match status" value="1"/>
</dbReference>
<dbReference type="InterPro" id="IPR016007">
    <property type="entry name" value="Alpha_rhamnosid"/>
</dbReference>
<dbReference type="Gene3D" id="2.60.120.260">
    <property type="entry name" value="Galactose-binding domain-like"/>
    <property type="match status" value="2"/>
</dbReference>
<evidence type="ECO:0000256" key="1">
    <source>
        <dbReference type="ARBA" id="ARBA00001445"/>
    </source>
</evidence>
<dbReference type="Gene3D" id="1.50.10.10">
    <property type="match status" value="1"/>
</dbReference>
<dbReference type="InterPro" id="IPR013783">
    <property type="entry name" value="Ig-like_fold"/>
</dbReference>
<dbReference type="Pfam" id="PF25788">
    <property type="entry name" value="Ig_Rha78A_N"/>
    <property type="match status" value="1"/>
</dbReference>
<dbReference type="EMBL" id="SOHM01000018">
    <property type="protein sequence ID" value="TFD91108.1"/>
    <property type="molecule type" value="Genomic_DNA"/>
</dbReference>
<evidence type="ECO:0000259" key="5">
    <source>
        <dbReference type="Pfam" id="PF08531"/>
    </source>
</evidence>
<dbReference type="Gene3D" id="2.60.40.10">
    <property type="entry name" value="Immunoglobulins"/>
    <property type="match status" value="1"/>
</dbReference>
<accession>A0A4R9BUA9</accession>
<feature type="domain" description="Alpha-L-rhamnosidase six-hairpin glycosidase" evidence="6">
    <location>
        <begin position="442"/>
        <end position="789"/>
    </location>
</feature>
<dbReference type="Pfam" id="PF08531">
    <property type="entry name" value="Bac_rhamnosid_N"/>
    <property type="match status" value="1"/>
</dbReference>
<dbReference type="AlphaFoldDB" id="A0A4R9BUA9"/>
<dbReference type="PANTHER" id="PTHR33307">
    <property type="entry name" value="ALPHA-RHAMNOSIDASE (EUROFUNG)"/>
    <property type="match status" value="1"/>
</dbReference>
<dbReference type="Pfam" id="PF17390">
    <property type="entry name" value="Bac_rhamnosid_C"/>
    <property type="match status" value="1"/>
</dbReference>
<comment type="catalytic activity">
    <reaction evidence="1">
        <text>Hydrolysis of terminal non-reducing alpha-L-rhamnose residues in alpha-L-rhamnosides.</text>
        <dbReference type="EC" id="3.2.1.40"/>
    </reaction>
</comment>
<dbReference type="Pfam" id="PF17389">
    <property type="entry name" value="Bac_rhamnosid6H"/>
    <property type="match status" value="1"/>
</dbReference>
<sequence length="957" mass="101613">MPEATAFPVVVSALWAEGRGRPDFLATGTPTLSWQVQTDVPGWLQHSYELETRVGSAVQAERRQTVHSQHQPWPAEPLGAYASAAVRVRVTGTDGSVSGFSPWLELGTGPLSPADWAAPFIAAAPAGTESESDAESDADDRGTTRFRTELTAAPGLVSAVLSATAHGIYQAVVNGQVVGDEVLTPGWTSYDDRLTFQSYDVTGLLREGANVLGATVADGWYGERFGFDGNFQQGYPGPRALSVQLRLEYADGRVHTVITDERWTASGTGPVTRAGIYPGESFDARLADAALVDPGTAFPHPLPVVVLGADVANPARLTPSFAPPVRRIEYVAVQSVTTSPSGATLLDFGQNLVGWLELSLDAPAGHAVTLRHAEVLENGELGVRPLRFAEATDHFTGDGDGRRTWSPAFTFHGFRYAEVTGWPGELCPEDIRAVVVHNDMVRTGHLQTSNPKLNQLHQNVLWGMRGNFLSLPTDCPQRDERLGWTGDIQVFAPTASYLYDVSGFLGSWLRDVDADQRRAGGVVPFVVPNPLPMTPMAAAAWGDAGTLVPDALFERYGDEAALATQYPSMRAWVDVVDDLAGPDHLWSGGFQFGDWLDPSAPPQNPAAAKTDPDIVATAYFFRSTSRLAAAAEVLGRDEDAARYSQLAEGIRAAFVAEYVTPAGRMLSDAHTAYALAIGFGLLTDPALVAKAGTRLAELVRSHGYRIGTGFVGTPLICDALCLGGQSEVAYRLLLEEGCPSWLYPVSMGATTIWERWDSILPDGSINPGEMTSFNHYALGAVADWMHRAIGGIAPAEPGSRVTLVEPVLGGDITSASASLDSGNGPVTVDWTLTGSTFALAVSVPPNTTAVVRLPGAAETEEVGSGAHEWVTDVAELVATTAPAPLGMQTSLSEIINDAEAASALQALFAELGYVIGLGWTTGGRWKSNSPLGTSLIMLPPAGVARVQQLLAELNTRP</sequence>
<dbReference type="InterPro" id="IPR008928">
    <property type="entry name" value="6-hairpin_glycosidase_sf"/>
</dbReference>
<reference evidence="8 9" key="1">
    <citation type="submission" date="2019-03" db="EMBL/GenBank/DDBJ databases">
        <title>Genomics of glacier-inhabiting Cryobacterium strains.</title>
        <authorList>
            <person name="Liu Q."/>
            <person name="Xin Y.-H."/>
        </authorList>
    </citation>
    <scope>NUCLEOTIDE SEQUENCE [LARGE SCALE GENOMIC DNA]</scope>
    <source>
        <strain evidence="8 9">Sr59</strain>
    </source>
</reference>
<dbReference type="InterPro" id="IPR008902">
    <property type="entry name" value="Rhamnosid_concanavalin"/>
</dbReference>
<evidence type="ECO:0000313" key="8">
    <source>
        <dbReference type="EMBL" id="TFD91108.1"/>
    </source>
</evidence>
<name>A0A4R9BUA9_9MICO</name>
<keyword evidence="9" id="KW-1185">Reference proteome</keyword>
<keyword evidence="3" id="KW-0378">Hydrolase</keyword>
<dbReference type="Gene3D" id="2.60.420.10">
    <property type="entry name" value="Maltose phosphorylase, domain 3"/>
    <property type="match status" value="1"/>
</dbReference>
<dbReference type="InterPro" id="IPR012341">
    <property type="entry name" value="6hp_glycosidase-like_sf"/>
</dbReference>
<dbReference type="OrthoDB" id="9761045at2"/>
<feature type="domain" description="Alpha-L-rhamnosidase concanavalin-like" evidence="4">
    <location>
        <begin position="339"/>
        <end position="437"/>
    </location>
</feature>
<dbReference type="SUPFAM" id="SSF48208">
    <property type="entry name" value="Six-hairpin glycosidases"/>
    <property type="match status" value="1"/>
</dbReference>